<feature type="compositionally biased region" description="Polar residues" evidence="1">
    <location>
        <begin position="65"/>
        <end position="82"/>
    </location>
</feature>
<feature type="region of interest" description="Disordered" evidence="1">
    <location>
        <begin position="60"/>
        <end position="82"/>
    </location>
</feature>
<dbReference type="SUPFAM" id="SSF48371">
    <property type="entry name" value="ARM repeat"/>
    <property type="match status" value="1"/>
</dbReference>
<organism evidence="2">
    <name type="scientific">viral metagenome</name>
    <dbReference type="NCBI Taxonomy" id="1070528"/>
    <lineage>
        <taxon>unclassified sequences</taxon>
        <taxon>metagenomes</taxon>
        <taxon>organismal metagenomes</taxon>
    </lineage>
</organism>
<proteinExistence type="predicted"/>
<reference evidence="2" key="1">
    <citation type="journal article" date="2020" name="Nature">
        <title>Giant virus diversity and host interactions through global metagenomics.</title>
        <authorList>
            <person name="Schulz F."/>
            <person name="Roux S."/>
            <person name="Paez-Espino D."/>
            <person name="Jungbluth S."/>
            <person name="Walsh D.A."/>
            <person name="Denef V.J."/>
            <person name="McMahon K.D."/>
            <person name="Konstantinidis K.T."/>
            <person name="Eloe-Fadrosh E.A."/>
            <person name="Kyrpides N.C."/>
            <person name="Woyke T."/>
        </authorList>
    </citation>
    <scope>NUCLEOTIDE SEQUENCE</scope>
    <source>
        <strain evidence="2">GVMAG-S-ERX555943-30</strain>
    </source>
</reference>
<name>A0A6C0AT67_9ZZZZ</name>
<dbReference type="Gene3D" id="1.25.40.180">
    <property type="match status" value="1"/>
</dbReference>
<protein>
    <recommendedName>
        <fullName evidence="3">MIF4G domain-containing protein</fullName>
    </recommendedName>
</protein>
<evidence type="ECO:0000313" key="2">
    <source>
        <dbReference type="EMBL" id="QHS83099.1"/>
    </source>
</evidence>
<dbReference type="InterPro" id="IPR016024">
    <property type="entry name" value="ARM-type_fold"/>
</dbReference>
<sequence>MSCYTFEDYRDMLFSGVCVKLNDTTEDKIHVLNSEINEYVKTLPVLEDNYKKRYKRNHKGYIHTGQPSSPTNQSNFKSSGQVSPTANAINIYSESVWNKEIVFNKKPSVMKEGKEGHYNELKLAFNKLTTKNYDVLMTTIKKLVEGLIDNEQSDDEESDGNETVYQKVFTILTSIVCQTKNNNMYVDCLKELIGKYPTFVGCLDGFINEYYTSYEKMVDVNPSEDYEKYCTLMKINERRRNNSSFIIGLYNSNLLKMDELVELLKWCLTRVLQGVNEEGKTLLVEELSENVYIMVNSLVNKEEFVVDEENKWAEIKEMINICTELKVKETKSLSSRIVFKYRDIVDILSKK</sequence>
<evidence type="ECO:0008006" key="3">
    <source>
        <dbReference type="Google" id="ProtNLM"/>
    </source>
</evidence>
<accession>A0A6C0AT67</accession>
<dbReference type="EMBL" id="MN738749">
    <property type="protein sequence ID" value="QHS83099.1"/>
    <property type="molecule type" value="Genomic_DNA"/>
</dbReference>
<evidence type="ECO:0000256" key="1">
    <source>
        <dbReference type="SAM" id="MobiDB-lite"/>
    </source>
</evidence>
<dbReference type="AlphaFoldDB" id="A0A6C0AT67"/>